<keyword evidence="2" id="KW-0812">Transmembrane</keyword>
<evidence type="ECO:0000313" key="4">
    <source>
        <dbReference type="EMBL" id="SCG54876.1"/>
    </source>
</evidence>
<evidence type="ECO:0000256" key="1">
    <source>
        <dbReference type="ARBA" id="ARBA00008791"/>
    </source>
</evidence>
<protein>
    <submittedName>
        <fullName evidence="4">Nucleotide-binding universal stress protein, UspA family</fullName>
    </submittedName>
</protein>
<evidence type="ECO:0000256" key="2">
    <source>
        <dbReference type="SAM" id="Phobius"/>
    </source>
</evidence>
<dbReference type="PRINTS" id="PR01438">
    <property type="entry name" value="UNVRSLSTRESS"/>
</dbReference>
<accession>A0A1C5IAU8</accession>
<name>A0A1C5IAU8_9ACTN</name>
<keyword evidence="5" id="KW-1185">Reference proteome</keyword>
<dbReference type="EMBL" id="LT607750">
    <property type="protein sequence ID" value="SCG54876.1"/>
    <property type="molecule type" value="Genomic_DNA"/>
</dbReference>
<dbReference type="CDD" id="cd00293">
    <property type="entry name" value="USP-like"/>
    <property type="match status" value="1"/>
</dbReference>
<gene>
    <name evidence="4" type="ORF">GA0070609_2977</name>
</gene>
<keyword evidence="2" id="KW-1133">Transmembrane helix</keyword>
<evidence type="ECO:0000259" key="3">
    <source>
        <dbReference type="Pfam" id="PF00582"/>
    </source>
</evidence>
<dbReference type="SUPFAM" id="SSF52402">
    <property type="entry name" value="Adenine nucleotide alpha hydrolases-like"/>
    <property type="match status" value="1"/>
</dbReference>
<organism evidence="4 5">
    <name type="scientific">Micromonospora echinaurantiaca</name>
    <dbReference type="NCBI Taxonomy" id="47857"/>
    <lineage>
        <taxon>Bacteria</taxon>
        <taxon>Bacillati</taxon>
        <taxon>Actinomycetota</taxon>
        <taxon>Actinomycetes</taxon>
        <taxon>Micromonosporales</taxon>
        <taxon>Micromonosporaceae</taxon>
        <taxon>Micromonospora</taxon>
    </lineage>
</organism>
<keyword evidence="2" id="KW-0472">Membrane</keyword>
<feature type="transmembrane region" description="Helical" evidence="2">
    <location>
        <begin position="32"/>
        <end position="52"/>
    </location>
</feature>
<evidence type="ECO:0000313" key="5">
    <source>
        <dbReference type="Proteomes" id="UP000198217"/>
    </source>
</evidence>
<feature type="domain" description="UspA" evidence="3">
    <location>
        <begin position="77"/>
        <end position="201"/>
    </location>
</feature>
<dbReference type="PANTHER" id="PTHR46268:SF6">
    <property type="entry name" value="UNIVERSAL STRESS PROTEIN UP12"/>
    <property type="match status" value="1"/>
</dbReference>
<dbReference type="AlphaFoldDB" id="A0A1C5IAU8"/>
<proteinExistence type="inferred from homology"/>
<dbReference type="Proteomes" id="UP000198217">
    <property type="component" value="Chromosome I"/>
</dbReference>
<dbReference type="RefSeq" id="WP_088994337.1">
    <property type="nucleotide sequence ID" value="NZ_LT607750.1"/>
</dbReference>
<sequence length="208" mass="21884">MAELGWALLALVAWLATGLVTAAVFVTRGGHRNLLWYLVGGLLGPLFVPIAVERGRAAPQRIDVRSRAPAPTGPGLRVLVGLDGSPDSDRALRAVANALTGTTSELVLVTVTDPDLVDREALAERQRARRMLDEAARTLPDGLADASTEIVAGHPVDAILAVADARDVDLLVIGRRGHGLDEKLLGNVAEDLAHRSSRAVLLGSLPGR</sequence>
<dbReference type="InterPro" id="IPR006015">
    <property type="entry name" value="Universal_stress_UspA"/>
</dbReference>
<comment type="similarity">
    <text evidence="1">Belongs to the universal stress protein A family.</text>
</comment>
<dbReference type="PANTHER" id="PTHR46268">
    <property type="entry name" value="STRESS RESPONSE PROTEIN NHAX"/>
    <property type="match status" value="1"/>
</dbReference>
<dbReference type="Gene3D" id="3.40.50.12370">
    <property type="match status" value="1"/>
</dbReference>
<dbReference type="Pfam" id="PF00582">
    <property type="entry name" value="Usp"/>
    <property type="match status" value="1"/>
</dbReference>
<reference evidence="4 5" key="1">
    <citation type="submission" date="2016-06" db="EMBL/GenBank/DDBJ databases">
        <authorList>
            <person name="Kjaerup R.B."/>
            <person name="Dalgaard T.S."/>
            <person name="Juul-Madsen H.R."/>
        </authorList>
    </citation>
    <scope>NUCLEOTIDE SEQUENCE [LARGE SCALE GENOMIC DNA]</scope>
    <source>
        <strain evidence="4 5">DSM 43904</strain>
    </source>
</reference>
<dbReference type="InterPro" id="IPR006016">
    <property type="entry name" value="UspA"/>
</dbReference>